<dbReference type="Proteomes" id="UP000321204">
    <property type="component" value="Chromosome"/>
</dbReference>
<keyword evidence="4" id="KW-1185">Reference proteome</keyword>
<organism evidence="3 4">
    <name type="scientific">Flavisolibacter ginsenosidimutans</name>
    <dbReference type="NCBI Taxonomy" id="661481"/>
    <lineage>
        <taxon>Bacteria</taxon>
        <taxon>Pseudomonadati</taxon>
        <taxon>Bacteroidota</taxon>
        <taxon>Chitinophagia</taxon>
        <taxon>Chitinophagales</taxon>
        <taxon>Chitinophagaceae</taxon>
        <taxon>Flavisolibacter</taxon>
    </lineage>
</organism>
<sequence>MRNLFVLFFLLITASSFAQITPSDTKILQQKEDSLKHMAKAFLTDAETADRMRQDSLFIKTLIRSLQVRNSFYYPFDSLKGVSHLYAPDSSFRIFTWQLSFDNDYAYSRQRGAIQFPTKDGSLKLIPLRDYSEFADDPLDSARTKVNWIGAVYYNIIKTQYNGKNYYTLFGFDGNSYRTNKKWIDVLTLDAQSNPIFGAQRYFTFNGDKPQRKPQYRYSIEYKKEASTTVNYDEDLNMILVDHLISENDEPENAWTYVPDGDYEGFKWENGKWLHVDKVYNEKVDMKGKDPLLGNAPNENPLLDKEGNINQQKLDEQNKKNEGNKDEKPALKKPVKKGTTGQ</sequence>
<evidence type="ECO:0000256" key="1">
    <source>
        <dbReference type="SAM" id="MobiDB-lite"/>
    </source>
</evidence>
<feature type="signal peptide" evidence="2">
    <location>
        <begin position="1"/>
        <end position="18"/>
    </location>
</feature>
<evidence type="ECO:0000313" key="4">
    <source>
        <dbReference type="Proteomes" id="UP000321204"/>
    </source>
</evidence>
<feature type="compositionally biased region" description="Basic and acidic residues" evidence="1">
    <location>
        <begin position="302"/>
        <end position="330"/>
    </location>
</feature>
<keyword evidence="2" id="KW-0732">Signal</keyword>
<dbReference type="EMBL" id="CP042433">
    <property type="protein sequence ID" value="QEC54773.1"/>
    <property type="molecule type" value="Genomic_DNA"/>
</dbReference>
<feature type="chain" id="PRO_5023001363" evidence="2">
    <location>
        <begin position="19"/>
        <end position="342"/>
    </location>
</feature>
<accession>A0A5B8UE40</accession>
<name>A0A5B8UE40_9BACT</name>
<reference evidence="3 4" key="1">
    <citation type="journal article" date="2015" name="Int. J. Syst. Evol. Microbiol.">
        <title>Flavisolibacter ginsenosidimutans sp. nov., with ginsenoside-converting activity isolated from soil used for cultivating ginseng.</title>
        <authorList>
            <person name="Zhao Y."/>
            <person name="Liu Q."/>
            <person name="Kang M.S."/>
            <person name="Jin F."/>
            <person name="Yu H."/>
            <person name="Im W.T."/>
        </authorList>
    </citation>
    <scope>NUCLEOTIDE SEQUENCE [LARGE SCALE GENOMIC DNA]</scope>
    <source>
        <strain evidence="3 4">Gsoil 636</strain>
    </source>
</reference>
<evidence type="ECO:0000313" key="3">
    <source>
        <dbReference type="EMBL" id="QEC54773.1"/>
    </source>
</evidence>
<dbReference type="AlphaFoldDB" id="A0A5B8UE40"/>
<dbReference type="OrthoDB" id="788168at2"/>
<proteinExistence type="predicted"/>
<feature type="region of interest" description="Disordered" evidence="1">
    <location>
        <begin position="288"/>
        <end position="342"/>
    </location>
</feature>
<gene>
    <name evidence="3" type="ORF">FSB75_02275</name>
</gene>
<dbReference type="KEGG" id="fgg:FSB75_02275"/>
<evidence type="ECO:0000256" key="2">
    <source>
        <dbReference type="SAM" id="SignalP"/>
    </source>
</evidence>
<dbReference type="RefSeq" id="WP_146782120.1">
    <property type="nucleotide sequence ID" value="NZ_BAABIO010000006.1"/>
</dbReference>
<protein>
    <submittedName>
        <fullName evidence="3">Uncharacterized protein</fullName>
    </submittedName>
</protein>